<comment type="subcellular location">
    <subcellularLocation>
        <location evidence="1">Membrane</location>
        <topology evidence="1">Single-pass type I membrane protein</topology>
    </subcellularLocation>
</comment>
<keyword evidence="4 12" id="KW-0732">Signal</keyword>
<evidence type="ECO:0000256" key="5">
    <source>
        <dbReference type="ARBA" id="ARBA00022989"/>
    </source>
</evidence>
<evidence type="ECO:0000256" key="4">
    <source>
        <dbReference type="ARBA" id="ARBA00022729"/>
    </source>
</evidence>
<dbReference type="EMBL" id="JAACNO010002770">
    <property type="protein sequence ID" value="KAF4130970.1"/>
    <property type="molecule type" value="Genomic_DNA"/>
</dbReference>
<dbReference type="Proteomes" id="UP000704712">
    <property type="component" value="Unassembled WGS sequence"/>
</dbReference>
<evidence type="ECO:0000256" key="6">
    <source>
        <dbReference type="ARBA" id="ARBA00023136"/>
    </source>
</evidence>
<evidence type="ECO:0000256" key="11">
    <source>
        <dbReference type="ARBA" id="ARBA00048679"/>
    </source>
</evidence>
<organism evidence="13 14">
    <name type="scientific">Phytophthora infestans</name>
    <name type="common">Potato late blight agent</name>
    <name type="synonym">Botrytis infestans</name>
    <dbReference type="NCBI Taxonomy" id="4787"/>
    <lineage>
        <taxon>Eukaryota</taxon>
        <taxon>Sar</taxon>
        <taxon>Stramenopiles</taxon>
        <taxon>Oomycota</taxon>
        <taxon>Peronosporomycetes</taxon>
        <taxon>Peronosporales</taxon>
        <taxon>Peronosporaceae</taxon>
        <taxon>Phytophthora</taxon>
    </lineage>
</organism>
<dbReference type="PANTHER" id="PTHR47460">
    <property type="entry name" value="SERINE/THREONINE-PROTEIN KINASE-LIKE PROTEIN ACR4"/>
    <property type="match status" value="1"/>
</dbReference>
<feature type="signal peptide" evidence="12">
    <location>
        <begin position="1"/>
        <end position="40"/>
    </location>
</feature>
<keyword evidence="8" id="KW-0675">Receptor</keyword>
<feature type="chain" id="PRO_5035923939" description="non-specific serine/threonine protein kinase" evidence="12">
    <location>
        <begin position="41"/>
        <end position="328"/>
    </location>
</feature>
<evidence type="ECO:0000313" key="13">
    <source>
        <dbReference type="EMBL" id="KAF4130970.1"/>
    </source>
</evidence>
<dbReference type="SUPFAM" id="SSF50985">
    <property type="entry name" value="RCC1/BLIP-II"/>
    <property type="match status" value="1"/>
</dbReference>
<evidence type="ECO:0000256" key="2">
    <source>
        <dbReference type="ARBA" id="ARBA00012513"/>
    </source>
</evidence>
<gene>
    <name evidence="13" type="ORF">GN958_ATG19820</name>
</gene>
<dbReference type="AlphaFoldDB" id="A0A8S9TR39"/>
<evidence type="ECO:0000256" key="1">
    <source>
        <dbReference type="ARBA" id="ARBA00004479"/>
    </source>
</evidence>
<evidence type="ECO:0000313" key="14">
    <source>
        <dbReference type="Proteomes" id="UP000704712"/>
    </source>
</evidence>
<dbReference type="InterPro" id="IPR009091">
    <property type="entry name" value="RCC1/BLIP-II"/>
</dbReference>
<dbReference type="Gene3D" id="2.130.10.30">
    <property type="entry name" value="Regulator of chromosome condensation 1/beta-lactamase-inhibitor protein II"/>
    <property type="match status" value="2"/>
</dbReference>
<reference evidence="13" key="1">
    <citation type="submission" date="2020-03" db="EMBL/GenBank/DDBJ databases">
        <title>Hybrid Assembly of Korean Phytophthora infestans isolates.</title>
        <authorList>
            <person name="Prokchorchik M."/>
            <person name="Lee Y."/>
            <person name="Seo J."/>
            <person name="Cho J.-H."/>
            <person name="Park Y.-E."/>
            <person name="Jang D.-C."/>
            <person name="Im J.-S."/>
            <person name="Choi J.-G."/>
            <person name="Park H.-J."/>
            <person name="Lee G.-B."/>
            <person name="Lee Y.-G."/>
            <person name="Hong S.-Y."/>
            <person name="Cho K."/>
            <person name="Sohn K.H."/>
        </authorList>
    </citation>
    <scope>NUCLEOTIDE SEQUENCE</scope>
    <source>
        <strain evidence="13">KR_2_A2</strain>
    </source>
</reference>
<evidence type="ECO:0000256" key="10">
    <source>
        <dbReference type="ARBA" id="ARBA00047899"/>
    </source>
</evidence>
<dbReference type="PANTHER" id="PTHR47460:SF1">
    <property type="entry name" value="SERINE_THREONINE-PROTEIN KINASE-LIKE PROTEIN ACR4"/>
    <property type="match status" value="1"/>
</dbReference>
<dbReference type="Pfam" id="PF13540">
    <property type="entry name" value="RCC1_2"/>
    <property type="match status" value="3"/>
</dbReference>
<keyword evidence="9" id="KW-0325">Glycoprotein</keyword>
<evidence type="ECO:0000256" key="12">
    <source>
        <dbReference type="SAM" id="SignalP"/>
    </source>
</evidence>
<proteinExistence type="predicted"/>
<dbReference type="GO" id="GO:0004674">
    <property type="term" value="F:protein serine/threonine kinase activity"/>
    <property type="evidence" value="ECO:0007669"/>
    <property type="project" value="UniProtKB-KW"/>
</dbReference>
<evidence type="ECO:0000256" key="8">
    <source>
        <dbReference type="ARBA" id="ARBA00023170"/>
    </source>
</evidence>
<evidence type="ECO:0000256" key="7">
    <source>
        <dbReference type="ARBA" id="ARBA00023157"/>
    </source>
</evidence>
<evidence type="ECO:0000256" key="3">
    <source>
        <dbReference type="ARBA" id="ARBA00022692"/>
    </source>
</evidence>
<comment type="caution">
    <text evidence="13">The sequence shown here is derived from an EMBL/GenBank/DDBJ whole genome shotgun (WGS) entry which is preliminary data.</text>
</comment>
<dbReference type="EC" id="2.7.11.1" evidence="2"/>
<keyword evidence="6" id="KW-0472">Membrane</keyword>
<accession>A0A8S9TR39</accession>
<keyword evidence="3" id="KW-0812">Transmembrane</keyword>
<name>A0A8S9TR39_PHYIN</name>
<dbReference type="GO" id="GO:0016020">
    <property type="term" value="C:membrane"/>
    <property type="evidence" value="ECO:0007669"/>
    <property type="project" value="UniProtKB-SubCell"/>
</dbReference>
<keyword evidence="5" id="KW-1133">Transmembrane helix</keyword>
<protein>
    <recommendedName>
        <fullName evidence="2">non-specific serine/threonine protein kinase</fullName>
        <ecNumber evidence="2">2.7.11.1</ecNumber>
    </recommendedName>
</protein>
<evidence type="ECO:0000256" key="9">
    <source>
        <dbReference type="ARBA" id="ARBA00023180"/>
    </source>
</evidence>
<keyword evidence="7" id="KW-1015">Disulfide bond</keyword>
<sequence length="328" mass="35155">MQLRKDAIQNPIVSPFRSLFTMRYCWLLLHIAVATNVGDADNTGDNEPTVPDIISPLDIDETSIAAGIEHSCAIQTQSYEDVGGRVVCWGVNNGGQSSPPPGEFIQVSGGRLHSCGIRIDETLECWGDGAPVTKPEGLFEQVSSGDFHSCGIMKDQTVHCWGTAAGGISKAPSGKFVQVSCGKDFSCAIATDGMVKCWGENGYGQLNVNPNTRFRQISASPGDFACGVTEDNTLSCWGDNHRNQASPPSDEKFILVSTSRLSACGLKTDKTVTCWGMRSGVTAAPTDVQFDELTLGWNHGCGIRFEDGGVQCWGDRGSNRLEIPEALL</sequence>
<comment type="catalytic activity">
    <reaction evidence="11">
        <text>L-seryl-[protein] + ATP = O-phospho-L-seryl-[protein] + ADP + H(+)</text>
        <dbReference type="Rhea" id="RHEA:17989"/>
        <dbReference type="Rhea" id="RHEA-COMP:9863"/>
        <dbReference type="Rhea" id="RHEA-COMP:11604"/>
        <dbReference type="ChEBI" id="CHEBI:15378"/>
        <dbReference type="ChEBI" id="CHEBI:29999"/>
        <dbReference type="ChEBI" id="CHEBI:30616"/>
        <dbReference type="ChEBI" id="CHEBI:83421"/>
        <dbReference type="ChEBI" id="CHEBI:456216"/>
        <dbReference type="EC" id="2.7.11.1"/>
    </reaction>
</comment>
<comment type="catalytic activity">
    <reaction evidence="10">
        <text>L-threonyl-[protein] + ATP = O-phospho-L-threonyl-[protein] + ADP + H(+)</text>
        <dbReference type="Rhea" id="RHEA:46608"/>
        <dbReference type="Rhea" id="RHEA-COMP:11060"/>
        <dbReference type="Rhea" id="RHEA-COMP:11605"/>
        <dbReference type="ChEBI" id="CHEBI:15378"/>
        <dbReference type="ChEBI" id="CHEBI:30013"/>
        <dbReference type="ChEBI" id="CHEBI:30616"/>
        <dbReference type="ChEBI" id="CHEBI:61977"/>
        <dbReference type="ChEBI" id="CHEBI:456216"/>
        <dbReference type="EC" id="2.7.11.1"/>
    </reaction>
</comment>